<dbReference type="InterPro" id="IPR002168">
    <property type="entry name" value="Lipase_GDXG_HIS_AS"/>
</dbReference>
<dbReference type="InterPro" id="IPR029058">
    <property type="entry name" value="AB_hydrolase_fold"/>
</dbReference>
<evidence type="ECO:0000313" key="5">
    <source>
        <dbReference type="Proteomes" id="UP000829542"/>
    </source>
</evidence>
<dbReference type="PANTHER" id="PTHR48081:SF8">
    <property type="entry name" value="ALPHA_BETA HYDROLASE FOLD-3 DOMAIN-CONTAINING PROTEIN-RELATED"/>
    <property type="match status" value="1"/>
</dbReference>
<dbReference type="PROSITE" id="PS01173">
    <property type="entry name" value="LIPASE_GDXG_HIS"/>
    <property type="match status" value="1"/>
</dbReference>
<dbReference type="InterPro" id="IPR050300">
    <property type="entry name" value="GDXG_lipolytic_enzyme"/>
</dbReference>
<dbReference type="Gene3D" id="3.40.50.1820">
    <property type="entry name" value="alpha/beta hydrolase"/>
    <property type="match status" value="1"/>
</dbReference>
<accession>A0ABY3X9L4</accession>
<organism evidence="4 5">
    <name type="scientific">Ignatzschineria rhizosphaerae</name>
    <dbReference type="NCBI Taxonomy" id="2923279"/>
    <lineage>
        <taxon>Bacteria</taxon>
        <taxon>Pseudomonadati</taxon>
        <taxon>Pseudomonadota</taxon>
        <taxon>Gammaproteobacteria</taxon>
        <taxon>Cardiobacteriales</taxon>
        <taxon>Ignatzschineriaceae</taxon>
        <taxon>Ignatzschineria</taxon>
    </lineage>
</organism>
<dbReference type="SUPFAM" id="SSF53474">
    <property type="entry name" value="alpha/beta-Hydrolases"/>
    <property type="match status" value="1"/>
</dbReference>
<dbReference type="PANTHER" id="PTHR48081">
    <property type="entry name" value="AB HYDROLASE SUPERFAMILY PROTEIN C4A8.06C"/>
    <property type="match status" value="1"/>
</dbReference>
<dbReference type="Proteomes" id="UP000829542">
    <property type="component" value="Chromosome"/>
</dbReference>
<comment type="similarity">
    <text evidence="1">Belongs to the 'GDXG' lipolytic enzyme family.</text>
</comment>
<dbReference type="GO" id="GO:0016787">
    <property type="term" value="F:hydrolase activity"/>
    <property type="evidence" value="ECO:0007669"/>
    <property type="project" value="UniProtKB-KW"/>
</dbReference>
<evidence type="ECO:0000256" key="2">
    <source>
        <dbReference type="ARBA" id="ARBA00022801"/>
    </source>
</evidence>
<proteinExistence type="inferred from homology"/>
<dbReference type="RefSeq" id="WP_242152870.1">
    <property type="nucleotide sequence ID" value="NZ_CP093379.1"/>
</dbReference>
<sequence>MRVDRDTQVILQAFKEAGGQGIEILSVQDARDVYVQNNTGDLEPDKIHSVKDRQITVRDGNQITVRIYEPRENAHEKSPGILFMHGGGWVIGDLETHDSICRRVAKETQYSVIAVDYRLAPEYPFPYPLHDCIDALLWLGQEGELLQIETTSIIVMGDSAGGNLATILAHQFNKSNDYHIAAEVLFYPVTTAIMDSPSYERFAEGYPLSKKTMEWFINHYVTKETDPANPQISPLYYEDLQSDVATFIMTVGLDPLCDEGVYYAQKLITKGHYVVYQHQPDTMHGILTSAKAIKLGEHYIHKACDFIKEYFK</sequence>
<evidence type="ECO:0000259" key="3">
    <source>
        <dbReference type="Pfam" id="PF07859"/>
    </source>
</evidence>
<dbReference type="EMBL" id="CP093379">
    <property type="protein sequence ID" value="UNM97411.1"/>
    <property type="molecule type" value="Genomic_DNA"/>
</dbReference>
<gene>
    <name evidence="4" type="ORF">MMG00_06090</name>
</gene>
<dbReference type="InterPro" id="IPR013094">
    <property type="entry name" value="AB_hydrolase_3"/>
</dbReference>
<keyword evidence="2 4" id="KW-0378">Hydrolase</keyword>
<reference evidence="4 5" key="1">
    <citation type="submission" date="2022-03" db="EMBL/GenBank/DDBJ databases">
        <title>Ignatzschineria rhizosphaerae HR5S32.</title>
        <authorList>
            <person name="Sun J.Q."/>
            <person name="Feng J.Y."/>
        </authorList>
    </citation>
    <scope>NUCLEOTIDE SEQUENCE [LARGE SCALE GENOMIC DNA]</scope>
    <source>
        <strain evidence="4 5">HR5S32</strain>
    </source>
</reference>
<keyword evidence="5" id="KW-1185">Reference proteome</keyword>
<dbReference type="Pfam" id="PF07859">
    <property type="entry name" value="Abhydrolase_3"/>
    <property type="match status" value="1"/>
</dbReference>
<protein>
    <submittedName>
        <fullName evidence="4">Alpha/beta hydrolase</fullName>
    </submittedName>
</protein>
<feature type="domain" description="Alpha/beta hydrolase fold-3" evidence="3">
    <location>
        <begin position="81"/>
        <end position="287"/>
    </location>
</feature>
<evidence type="ECO:0000256" key="1">
    <source>
        <dbReference type="ARBA" id="ARBA00010515"/>
    </source>
</evidence>
<name>A0ABY3X9L4_9GAMM</name>
<evidence type="ECO:0000313" key="4">
    <source>
        <dbReference type="EMBL" id="UNM97411.1"/>
    </source>
</evidence>